<evidence type="ECO:0000313" key="5">
    <source>
        <dbReference type="Proteomes" id="UP000237822"/>
    </source>
</evidence>
<dbReference type="RefSeq" id="WP_106297268.1">
    <property type="nucleotide sequence ID" value="NZ_PVTI01000009.1"/>
</dbReference>
<sequence length="149" mass="15186">MITLRKTTTLFASAALALTLTACGGSDSNTESSGDTTTNASSPTGDTSPSTDSSEPAGGDVAESAWLATFKKGIPELEGKSDDEIIAAAKKVCDDFRASPDAATAKKIVSGLESDLGIDSMKANLFIGGATGRYCEDMSTKFLDAQMGG</sequence>
<keyword evidence="5" id="KW-1185">Reference proteome</keyword>
<dbReference type="InterPro" id="IPR007969">
    <property type="entry name" value="DUF732"/>
</dbReference>
<dbReference type="PROSITE" id="PS51257">
    <property type="entry name" value="PROKAR_LIPOPROTEIN"/>
    <property type="match status" value="1"/>
</dbReference>
<feature type="compositionally biased region" description="Low complexity" evidence="1">
    <location>
        <begin position="41"/>
        <end position="54"/>
    </location>
</feature>
<feature type="compositionally biased region" description="Polar residues" evidence="1">
    <location>
        <begin position="26"/>
        <end position="40"/>
    </location>
</feature>
<evidence type="ECO:0000256" key="1">
    <source>
        <dbReference type="SAM" id="MobiDB-lite"/>
    </source>
</evidence>
<feature type="signal peptide" evidence="2">
    <location>
        <begin position="1"/>
        <end position="22"/>
    </location>
</feature>
<evidence type="ECO:0000313" key="4">
    <source>
        <dbReference type="EMBL" id="PRY59479.1"/>
    </source>
</evidence>
<gene>
    <name evidence="4" type="ORF">BCF74_10969</name>
</gene>
<comment type="caution">
    <text evidence="4">The sequence shown here is derived from an EMBL/GenBank/DDBJ whole genome shotgun (WGS) entry which is preliminary data.</text>
</comment>
<dbReference type="Proteomes" id="UP000237822">
    <property type="component" value="Unassembled WGS sequence"/>
</dbReference>
<feature type="domain" description="DUF732" evidence="3">
    <location>
        <begin position="77"/>
        <end position="137"/>
    </location>
</feature>
<dbReference type="Pfam" id="PF05305">
    <property type="entry name" value="DUF732"/>
    <property type="match status" value="1"/>
</dbReference>
<accession>A0A2T0UNH3</accession>
<feature type="region of interest" description="Disordered" evidence="1">
    <location>
        <begin position="25"/>
        <end position="59"/>
    </location>
</feature>
<feature type="chain" id="PRO_5039581474" evidence="2">
    <location>
        <begin position="23"/>
        <end position="149"/>
    </location>
</feature>
<keyword evidence="2" id="KW-0732">Signal</keyword>
<dbReference type="AlphaFoldDB" id="A0A2T0UNH3"/>
<organism evidence="4 5">
    <name type="scientific">Knoellia remsis</name>
    <dbReference type="NCBI Taxonomy" id="407159"/>
    <lineage>
        <taxon>Bacteria</taxon>
        <taxon>Bacillati</taxon>
        <taxon>Actinomycetota</taxon>
        <taxon>Actinomycetes</taxon>
        <taxon>Micrococcales</taxon>
        <taxon>Intrasporangiaceae</taxon>
        <taxon>Knoellia</taxon>
    </lineage>
</organism>
<evidence type="ECO:0000256" key="2">
    <source>
        <dbReference type="SAM" id="SignalP"/>
    </source>
</evidence>
<protein>
    <submittedName>
        <fullName evidence="4">Uncharacterized protein DUF732</fullName>
    </submittedName>
</protein>
<evidence type="ECO:0000259" key="3">
    <source>
        <dbReference type="Pfam" id="PF05305"/>
    </source>
</evidence>
<dbReference type="EMBL" id="PVTI01000009">
    <property type="protein sequence ID" value="PRY59479.1"/>
    <property type="molecule type" value="Genomic_DNA"/>
</dbReference>
<proteinExistence type="predicted"/>
<name>A0A2T0UNH3_9MICO</name>
<reference evidence="4 5" key="1">
    <citation type="submission" date="2018-03" db="EMBL/GenBank/DDBJ databases">
        <title>Genomic Encyclopedia of Archaeal and Bacterial Type Strains, Phase II (KMG-II): from individual species to whole genera.</title>
        <authorList>
            <person name="Goeker M."/>
        </authorList>
    </citation>
    <scope>NUCLEOTIDE SEQUENCE [LARGE SCALE GENOMIC DNA]</scope>
    <source>
        <strain evidence="4 5">ATCC BAA-1496</strain>
    </source>
</reference>